<gene>
    <name evidence="3" type="ORF">EVOR1521_LOCUS16254</name>
</gene>
<accession>A0AA36IP87</accession>
<keyword evidence="2" id="KW-0812">Transmembrane</keyword>
<dbReference type="Gene3D" id="1.25.40.10">
    <property type="entry name" value="Tetratricopeptide repeat domain"/>
    <property type="match status" value="2"/>
</dbReference>
<keyword evidence="4" id="KW-1185">Reference proteome</keyword>
<protein>
    <submittedName>
        <fullName evidence="3">Uncharacterized protein</fullName>
    </submittedName>
</protein>
<feature type="transmembrane region" description="Helical" evidence="2">
    <location>
        <begin position="209"/>
        <end position="230"/>
    </location>
</feature>
<reference evidence="3" key="1">
    <citation type="submission" date="2023-08" db="EMBL/GenBank/DDBJ databases">
        <authorList>
            <person name="Chen Y."/>
            <person name="Shah S."/>
            <person name="Dougan E. K."/>
            <person name="Thang M."/>
            <person name="Chan C."/>
        </authorList>
    </citation>
    <scope>NUCLEOTIDE SEQUENCE</scope>
</reference>
<keyword evidence="2" id="KW-0472">Membrane</keyword>
<evidence type="ECO:0000256" key="2">
    <source>
        <dbReference type="SAM" id="Phobius"/>
    </source>
</evidence>
<proteinExistence type="predicted"/>
<feature type="transmembrane region" description="Helical" evidence="2">
    <location>
        <begin position="250"/>
        <end position="270"/>
    </location>
</feature>
<dbReference type="InterPro" id="IPR011990">
    <property type="entry name" value="TPR-like_helical_dom_sf"/>
</dbReference>
<dbReference type="PANTHER" id="PTHR47447">
    <property type="entry name" value="OS03G0856100 PROTEIN"/>
    <property type="match status" value="1"/>
</dbReference>
<dbReference type="EMBL" id="CAUJNA010002190">
    <property type="protein sequence ID" value="CAJ1390976.1"/>
    <property type="molecule type" value="Genomic_DNA"/>
</dbReference>
<comment type="caution">
    <text evidence="3">The sequence shown here is derived from an EMBL/GenBank/DDBJ whole genome shotgun (WGS) entry which is preliminary data.</text>
</comment>
<sequence>MLMEASPGWRASLQRLSARLAKSGHATAHGYGAAARGPWLLALVFLDLMPTHQVTPDVVSFNAAMGSWLGSGAAAWRRGLELLAAMPARRQLPNVVSFSAASSSLRWQLAVRLLSEASRAVRVNVISFNTALAAGGEAGRWREAEQLSAQLRWRGLQGDLVTANSAAFACEKVGQWRQAVHRHGGDTIGFNSAISACQKGAQWRRAWQLFGAVAAPSVVTCGAAANFAAAEASAWRWALRPAGRHLSLRPGLITLSAAIAACAATAALWARAARLFAQLREVPLAPDEEAFNALRGAKCKPWRLSSQFFITMLDARIPMDAIGCNVAIAACEKGGRPSDILTATGPMRESDAFQLCPSCSSLGGFSHCNQKP</sequence>
<dbReference type="AlphaFoldDB" id="A0AA36IP87"/>
<keyword evidence="2" id="KW-1133">Transmembrane helix</keyword>
<dbReference type="PANTHER" id="PTHR47447:SF17">
    <property type="entry name" value="OS12G0638900 PROTEIN"/>
    <property type="match status" value="1"/>
</dbReference>
<evidence type="ECO:0000256" key="1">
    <source>
        <dbReference type="ARBA" id="ARBA00022737"/>
    </source>
</evidence>
<keyword evidence="1" id="KW-0677">Repeat</keyword>
<dbReference type="Proteomes" id="UP001178507">
    <property type="component" value="Unassembled WGS sequence"/>
</dbReference>
<evidence type="ECO:0000313" key="3">
    <source>
        <dbReference type="EMBL" id="CAJ1390976.1"/>
    </source>
</evidence>
<evidence type="ECO:0000313" key="4">
    <source>
        <dbReference type="Proteomes" id="UP001178507"/>
    </source>
</evidence>
<name>A0AA36IP87_9DINO</name>
<organism evidence="3 4">
    <name type="scientific">Effrenium voratum</name>
    <dbReference type="NCBI Taxonomy" id="2562239"/>
    <lineage>
        <taxon>Eukaryota</taxon>
        <taxon>Sar</taxon>
        <taxon>Alveolata</taxon>
        <taxon>Dinophyceae</taxon>
        <taxon>Suessiales</taxon>
        <taxon>Symbiodiniaceae</taxon>
        <taxon>Effrenium</taxon>
    </lineage>
</organism>